<evidence type="ECO:0000256" key="1">
    <source>
        <dbReference type="SAM" id="MobiDB-lite"/>
    </source>
</evidence>
<reference evidence="4" key="1">
    <citation type="journal article" date="2021" name="Genome Biol. Evol.">
        <title>The assembled and annotated genome of the fairy-ring fungus Marasmius oreades.</title>
        <authorList>
            <person name="Hiltunen M."/>
            <person name="Ament-Velasquez S.L."/>
            <person name="Johannesson H."/>
        </authorList>
    </citation>
    <scope>NUCLEOTIDE SEQUENCE</scope>
    <source>
        <strain evidence="4">03SP1</strain>
    </source>
</reference>
<dbReference type="SUPFAM" id="SSF53098">
    <property type="entry name" value="Ribonuclease H-like"/>
    <property type="match status" value="1"/>
</dbReference>
<sequence>MHMQHRDSGYRSSRGDAGRGRHFQSSQPAHRGGHSGVTSSRGGTAVKTNAFTITTLPSKIYYQYVVGGLDFQRPDDFLETDYCSEIAPEVKDFDRRQEVIRKLQTSVAPGTFSSLLIYDGRSLLYVSSELKLPGSSSASFLVSLTDAPPVEGARGTYCVKVTKTTYEPIRPSDIINLLNHRDPQTQAAISRTVTLLQILIKQAPNQRHPNNARAYFSEEDKRSIPRSGLELWRGYFQSVRPTLGKMLINVDTTVSPVYQEGPLPRLVMDYLAIRNARELDLSPTDRNFTKLEKFLKKVKLFTGHTQKIKVVRSLVPRAGMYEFVNKDGETTTVADYFKKVYNIHLQYKSIIGVCVSPPRSERPEILPLEICTVKPGQLYKRKLPEELTSAMVDFTKLDPANRLMMIQDRGPLSTYTTSEYIIESGMKIDPQPISVQGRLLNAPIVIFQQPADLKMGAWNALRHKFHSPTGLHRWAAVSFVDHIHVQALSAKMRELADCCGQLGMSIQSPITIEQGHGNNPEQILTSILRKAGPDPEGSHLVILIVLPQSAKTLRARIKYFSDVHAGVRTQCLREFKLKKTSNQYWNNVALKLNARLGGVNFFAQSEAMKNFAKAPTMILGADVGHPAPGVQHPSISSLVWSTDHRATKYSSITRIQPPRLEFILDLQEMVEAAIKDFIRVNRCPPSRIYYFRDGISEGEFETVAQKEVELIEATWKTKKIPNPPKLTYVIVGKKHHIAFFPEGGSTMNDGKGNCKPGFVVDQDLANPFSKGDFYLQSHAAILGTSRSSHFTLIKDDNNLGLQGLQDLAFSLTHVYAKATRSVSIPAPVFYADLVCQRMGFHIPPNSSYHGSDTASLVSGNDSSTLDLDAWKAEFGQVHDNVKKTMYFL</sequence>
<dbReference type="InterPro" id="IPR014811">
    <property type="entry name" value="ArgoL1"/>
</dbReference>
<dbReference type="PROSITE" id="PS50822">
    <property type="entry name" value="PIWI"/>
    <property type="match status" value="1"/>
</dbReference>
<dbReference type="Gene3D" id="2.170.260.10">
    <property type="entry name" value="paz domain"/>
    <property type="match status" value="1"/>
</dbReference>
<feature type="domain" description="Piwi" evidence="3">
    <location>
        <begin position="541"/>
        <end position="843"/>
    </location>
</feature>
<dbReference type="PANTHER" id="PTHR22891">
    <property type="entry name" value="EUKARYOTIC TRANSLATION INITIATION FACTOR 2C"/>
    <property type="match status" value="1"/>
</dbReference>
<dbReference type="OrthoDB" id="10252740at2759"/>
<comment type="caution">
    <text evidence="4">The sequence shown here is derived from an EMBL/GenBank/DDBJ whole genome shotgun (WGS) entry which is preliminary data.</text>
</comment>
<dbReference type="InterPro" id="IPR032474">
    <property type="entry name" value="Argonaute_N"/>
</dbReference>
<feature type="domain" description="PAZ" evidence="2">
    <location>
        <begin position="262"/>
        <end position="375"/>
    </location>
</feature>
<dbReference type="AlphaFoldDB" id="A0A9P8ACF8"/>
<feature type="region of interest" description="Disordered" evidence="1">
    <location>
        <begin position="1"/>
        <end position="41"/>
    </location>
</feature>
<feature type="compositionally biased region" description="Basic and acidic residues" evidence="1">
    <location>
        <begin position="1"/>
        <end position="19"/>
    </location>
</feature>
<evidence type="ECO:0000259" key="3">
    <source>
        <dbReference type="PROSITE" id="PS50822"/>
    </source>
</evidence>
<dbReference type="SUPFAM" id="SSF101690">
    <property type="entry name" value="PAZ domain"/>
    <property type="match status" value="1"/>
</dbReference>
<evidence type="ECO:0000313" key="5">
    <source>
        <dbReference type="Proteomes" id="UP001049176"/>
    </source>
</evidence>
<dbReference type="GeneID" id="66073192"/>
<dbReference type="InterPro" id="IPR036085">
    <property type="entry name" value="PAZ_dom_sf"/>
</dbReference>
<dbReference type="Gene3D" id="3.30.420.10">
    <property type="entry name" value="Ribonuclease H-like superfamily/Ribonuclease H"/>
    <property type="match status" value="1"/>
</dbReference>
<dbReference type="SMART" id="SM00950">
    <property type="entry name" value="Piwi"/>
    <property type="match status" value="1"/>
</dbReference>
<dbReference type="Pfam" id="PF16486">
    <property type="entry name" value="ArgoN"/>
    <property type="match status" value="1"/>
</dbReference>
<dbReference type="CDD" id="cd02846">
    <property type="entry name" value="PAZ_argonaute_like"/>
    <property type="match status" value="1"/>
</dbReference>
<proteinExistence type="predicted"/>
<dbReference type="Pfam" id="PF02170">
    <property type="entry name" value="PAZ"/>
    <property type="match status" value="1"/>
</dbReference>
<keyword evidence="5" id="KW-1185">Reference proteome</keyword>
<dbReference type="Pfam" id="PF02171">
    <property type="entry name" value="Piwi"/>
    <property type="match status" value="1"/>
</dbReference>
<dbReference type="InterPro" id="IPR003165">
    <property type="entry name" value="Piwi"/>
</dbReference>
<dbReference type="InterPro" id="IPR012337">
    <property type="entry name" value="RNaseH-like_sf"/>
</dbReference>
<dbReference type="Proteomes" id="UP001049176">
    <property type="component" value="Chromosome 2"/>
</dbReference>
<name>A0A9P8ACF8_9AGAR</name>
<evidence type="ECO:0000259" key="2">
    <source>
        <dbReference type="PROSITE" id="PS50821"/>
    </source>
</evidence>
<organism evidence="4 5">
    <name type="scientific">Marasmius oreades</name>
    <name type="common">fairy-ring Marasmius</name>
    <dbReference type="NCBI Taxonomy" id="181124"/>
    <lineage>
        <taxon>Eukaryota</taxon>
        <taxon>Fungi</taxon>
        <taxon>Dikarya</taxon>
        <taxon>Basidiomycota</taxon>
        <taxon>Agaricomycotina</taxon>
        <taxon>Agaricomycetes</taxon>
        <taxon>Agaricomycetidae</taxon>
        <taxon>Agaricales</taxon>
        <taxon>Marasmiineae</taxon>
        <taxon>Marasmiaceae</taxon>
        <taxon>Marasmius</taxon>
    </lineage>
</organism>
<dbReference type="GO" id="GO:0003723">
    <property type="term" value="F:RNA binding"/>
    <property type="evidence" value="ECO:0007669"/>
    <property type="project" value="InterPro"/>
</dbReference>
<gene>
    <name evidence="4" type="ORF">E1B28_004116</name>
</gene>
<dbReference type="KEGG" id="more:E1B28_004116"/>
<protein>
    <recommendedName>
        <fullName evidence="6">Argonaute-like protein</fullName>
    </recommendedName>
</protein>
<dbReference type="Pfam" id="PF08699">
    <property type="entry name" value="ArgoL1"/>
    <property type="match status" value="1"/>
</dbReference>
<dbReference type="InterPro" id="IPR036397">
    <property type="entry name" value="RNaseH_sf"/>
</dbReference>
<dbReference type="SMART" id="SM01163">
    <property type="entry name" value="DUF1785"/>
    <property type="match status" value="1"/>
</dbReference>
<evidence type="ECO:0000313" key="4">
    <source>
        <dbReference type="EMBL" id="KAG7096702.1"/>
    </source>
</evidence>
<dbReference type="Gene3D" id="3.40.50.2300">
    <property type="match status" value="1"/>
</dbReference>
<accession>A0A9P8ACF8</accession>
<dbReference type="EMBL" id="CM032182">
    <property type="protein sequence ID" value="KAG7096702.1"/>
    <property type="molecule type" value="Genomic_DNA"/>
</dbReference>
<dbReference type="PROSITE" id="PS50821">
    <property type="entry name" value="PAZ"/>
    <property type="match status" value="1"/>
</dbReference>
<dbReference type="RefSeq" id="XP_043013172.1">
    <property type="nucleotide sequence ID" value="XM_043148573.1"/>
</dbReference>
<dbReference type="InterPro" id="IPR003100">
    <property type="entry name" value="PAZ_dom"/>
</dbReference>
<evidence type="ECO:0008006" key="6">
    <source>
        <dbReference type="Google" id="ProtNLM"/>
    </source>
</evidence>